<comment type="caution">
    <text evidence="2">The sequence shown here is derived from an EMBL/GenBank/DDBJ whole genome shotgun (WGS) entry which is preliminary data.</text>
</comment>
<keyword evidence="3" id="KW-1185">Reference proteome</keyword>
<accession>A0A556C904</accession>
<dbReference type="Pfam" id="PF04230">
    <property type="entry name" value="PS_pyruv_trans"/>
    <property type="match status" value="1"/>
</dbReference>
<dbReference type="OrthoDB" id="9803627at2"/>
<dbReference type="EMBL" id="VLTK01000010">
    <property type="protein sequence ID" value="TSI13934.1"/>
    <property type="molecule type" value="Genomic_DNA"/>
</dbReference>
<proteinExistence type="predicted"/>
<dbReference type="InterPro" id="IPR007345">
    <property type="entry name" value="Polysacch_pyruvyl_Trfase"/>
</dbReference>
<dbReference type="GO" id="GO:0016740">
    <property type="term" value="F:transferase activity"/>
    <property type="evidence" value="ECO:0007669"/>
    <property type="project" value="UniProtKB-KW"/>
</dbReference>
<dbReference type="Proteomes" id="UP000316406">
    <property type="component" value="Unassembled WGS sequence"/>
</dbReference>
<feature type="domain" description="Polysaccharide pyruvyl transferase" evidence="1">
    <location>
        <begin position="146"/>
        <end position="329"/>
    </location>
</feature>
<gene>
    <name evidence="2" type="ORF">FO013_16630</name>
</gene>
<keyword evidence="2" id="KW-0808">Transferase</keyword>
<reference evidence="2 3" key="1">
    <citation type="submission" date="2019-07" db="EMBL/GenBank/DDBJ databases">
        <title>Draft genome sequence of Brevibacterium aurantiacum XU54 isolated from Xinjiang China.</title>
        <authorList>
            <person name="Xu X."/>
        </authorList>
    </citation>
    <scope>NUCLEOTIDE SEQUENCE [LARGE SCALE GENOMIC DNA]</scope>
    <source>
        <strain evidence="2 3">XU54</strain>
    </source>
</reference>
<evidence type="ECO:0000313" key="3">
    <source>
        <dbReference type="Proteomes" id="UP000316406"/>
    </source>
</evidence>
<dbReference type="AlphaFoldDB" id="A0A556C904"/>
<evidence type="ECO:0000259" key="1">
    <source>
        <dbReference type="Pfam" id="PF04230"/>
    </source>
</evidence>
<organism evidence="2 3">
    <name type="scientific">Brevibacterium aurantiacum</name>
    <dbReference type="NCBI Taxonomy" id="273384"/>
    <lineage>
        <taxon>Bacteria</taxon>
        <taxon>Bacillati</taxon>
        <taxon>Actinomycetota</taxon>
        <taxon>Actinomycetes</taxon>
        <taxon>Micrococcales</taxon>
        <taxon>Brevibacteriaceae</taxon>
        <taxon>Brevibacterium</taxon>
    </lineage>
</organism>
<name>A0A556C904_BREAU</name>
<protein>
    <submittedName>
        <fullName evidence="2">Polysaccharide pyruvyl transferase family protein</fullName>
    </submittedName>
</protein>
<evidence type="ECO:0000313" key="2">
    <source>
        <dbReference type="EMBL" id="TSI13934.1"/>
    </source>
</evidence>
<sequence length="401" mass="45556">MSSIESERLKAINASLKPKRRYPTEFRRSWFWRNDVLVLDFATRTGVRLAAEIHDRKEDSTLELVARDSESQYGLRRAISRLQLPRPVNINEKPIRLATWDRHVSNEVIIGDTLINIQRILTSLDSDRNQIQPNSVPGYWWDMRTNFGDLIGPKVMSHLTRRAVHNTYGLPNSGSAIVSVGSIIDVVHRSNMHIWGTGLMNVPTRSRIRELSGLDWTISAVRGHRTRTTLQDQLGWCIPNVVGDPGLLFPRVFSDSTTPTQDAIAVIPHYAHKTVLNRDLVESQECLFVDVERSPEEVASDIQRSRLVISTSLHGLILAQAYGVPWLWLKVVDRHLAGQDFKFEDFFSTVDRESVSVLACSTVDIQSINFRTIAKNSRLPTPRYSLNALEQAFPYDVARPV</sequence>